<dbReference type="OrthoDB" id="3945418at2759"/>
<keyword evidence="1" id="KW-0479">Metal-binding</keyword>
<dbReference type="InterPro" id="IPR001128">
    <property type="entry name" value="Cyt_P450"/>
</dbReference>
<dbReference type="Pfam" id="PF00067">
    <property type="entry name" value="p450"/>
    <property type="match status" value="1"/>
</dbReference>
<dbReference type="SUPFAM" id="SSF48264">
    <property type="entry name" value="Cytochrome P450"/>
    <property type="match status" value="1"/>
</dbReference>
<accession>A0A1R3GIQ8</accession>
<dbReference type="GO" id="GO:0020037">
    <property type="term" value="F:heme binding"/>
    <property type="evidence" value="ECO:0007669"/>
    <property type="project" value="InterPro"/>
</dbReference>
<dbReference type="EMBL" id="AWUE01022468">
    <property type="protein sequence ID" value="OMO57975.1"/>
    <property type="molecule type" value="Genomic_DNA"/>
</dbReference>
<dbReference type="InterPro" id="IPR017972">
    <property type="entry name" value="Cyt_P450_CS"/>
</dbReference>
<dbReference type="GO" id="GO:0005506">
    <property type="term" value="F:iron ion binding"/>
    <property type="evidence" value="ECO:0007669"/>
    <property type="project" value="InterPro"/>
</dbReference>
<comment type="similarity">
    <text evidence="1">Belongs to the cytochrome P450 family.</text>
</comment>
<dbReference type="InterPro" id="IPR036396">
    <property type="entry name" value="Cyt_P450_sf"/>
</dbReference>
<organism evidence="2 3">
    <name type="scientific">Corchorus olitorius</name>
    <dbReference type="NCBI Taxonomy" id="93759"/>
    <lineage>
        <taxon>Eukaryota</taxon>
        <taxon>Viridiplantae</taxon>
        <taxon>Streptophyta</taxon>
        <taxon>Embryophyta</taxon>
        <taxon>Tracheophyta</taxon>
        <taxon>Spermatophyta</taxon>
        <taxon>Magnoliopsida</taxon>
        <taxon>eudicotyledons</taxon>
        <taxon>Gunneridae</taxon>
        <taxon>Pentapetalae</taxon>
        <taxon>rosids</taxon>
        <taxon>malvids</taxon>
        <taxon>Malvales</taxon>
        <taxon>Malvaceae</taxon>
        <taxon>Grewioideae</taxon>
        <taxon>Apeibeae</taxon>
        <taxon>Corchorus</taxon>
    </lineage>
</organism>
<dbReference type="PROSITE" id="PS00086">
    <property type="entry name" value="CYTOCHROME_P450"/>
    <property type="match status" value="1"/>
</dbReference>
<evidence type="ECO:0000313" key="3">
    <source>
        <dbReference type="Proteomes" id="UP000187203"/>
    </source>
</evidence>
<dbReference type="GO" id="GO:0016705">
    <property type="term" value="F:oxidoreductase activity, acting on paired donors, with incorporation or reduction of molecular oxygen"/>
    <property type="evidence" value="ECO:0007669"/>
    <property type="project" value="InterPro"/>
</dbReference>
<keyword evidence="3" id="KW-1185">Reference proteome</keyword>
<name>A0A1R3GIQ8_9ROSI</name>
<dbReference type="STRING" id="93759.A0A1R3GIQ8"/>
<protein>
    <submittedName>
        <fullName evidence="2">Cytochrome P450</fullName>
    </submittedName>
</protein>
<evidence type="ECO:0000313" key="2">
    <source>
        <dbReference type="EMBL" id="OMO57975.1"/>
    </source>
</evidence>
<dbReference type="AlphaFoldDB" id="A0A1R3GIQ8"/>
<dbReference type="Proteomes" id="UP000187203">
    <property type="component" value="Unassembled WGS sequence"/>
</dbReference>
<dbReference type="Gene3D" id="1.10.630.10">
    <property type="entry name" value="Cytochrome P450"/>
    <property type="match status" value="1"/>
</dbReference>
<keyword evidence="1" id="KW-0349">Heme</keyword>
<evidence type="ECO:0000256" key="1">
    <source>
        <dbReference type="RuleBase" id="RU000461"/>
    </source>
</evidence>
<dbReference type="GO" id="GO:0004497">
    <property type="term" value="F:monooxygenase activity"/>
    <property type="evidence" value="ECO:0007669"/>
    <property type="project" value="UniProtKB-KW"/>
</dbReference>
<keyword evidence="1" id="KW-0503">Monooxygenase</keyword>
<comment type="caution">
    <text evidence="2">The sequence shown here is derived from an EMBL/GenBank/DDBJ whole genome shotgun (WGS) entry which is preliminary data.</text>
</comment>
<keyword evidence="1" id="KW-0408">Iron</keyword>
<gene>
    <name evidence="2" type="ORF">COLO4_34955</name>
</gene>
<reference evidence="3" key="1">
    <citation type="submission" date="2013-09" db="EMBL/GenBank/DDBJ databases">
        <title>Corchorus olitorius genome sequencing.</title>
        <authorList>
            <person name="Alam M."/>
            <person name="Haque M.S."/>
            <person name="Islam M.S."/>
            <person name="Emdad E.M."/>
            <person name="Islam M.M."/>
            <person name="Ahmed B."/>
            <person name="Halim A."/>
            <person name="Hossen Q.M.M."/>
            <person name="Hossain M.Z."/>
            <person name="Ahmed R."/>
            <person name="Khan M.M."/>
            <person name="Islam R."/>
            <person name="Rashid M.M."/>
            <person name="Khan S.A."/>
            <person name="Rahman M.S."/>
            <person name="Alam M."/>
            <person name="Yahiya A.S."/>
            <person name="Khan M.S."/>
            <person name="Azam M.S."/>
            <person name="Haque T."/>
            <person name="Lashkar M.Z.H."/>
            <person name="Akhand A.I."/>
            <person name="Morshed G."/>
            <person name="Roy S."/>
            <person name="Uddin K.S."/>
            <person name="Rabeya T."/>
            <person name="Hossain A.S."/>
            <person name="Chowdhury A."/>
            <person name="Snigdha A.R."/>
            <person name="Mortoza M.S."/>
            <person name="Matin S.A."/>
            <person name="Hoque S.M.E."/>
            <person name="Islam M.K."/>
            <person name="Roy D.K."/>
            <person name="Haider R."/>
            <person name="Moosa M.M."/>
            <person name="Elias S.M."/>
            <person name="Hasan A.M."/>
            <person name="Jahan S."/>
            <person name="Shafiuddin M."/>
            <person name="Mahmood N."/>
            <person name="Shommy N.S."/>
        </authorList>
    </citation>
    <scope>NUCLEOTIDE SEQUENCE [LARGE SCALE GENOMIC DNA]</scope>
    <source>
        <strain evidence="3">cv. O-4</strain>
    </source>
</reference>
<keyword evidence="1" id="KW-0560">Oxidoreductase</keyword>
<sequence length="83" mass="9298">MKDIREMNYLQKNNKLKAPGSFLSFGGGNRICPGADLAKLETSIFLHYFLLNYKLERINPGAPITYLPTPRPGDNCLAKITKV</sequence>
<proteinExistence type="inferred from homology"/>